<sequence>MDSTFRLQQQAFFKQFNEFSDRAKKHWPIPDALKKVEKEPEIGYIFEIIVDQAGLHANVELVDDFFELYQNEEHFFSGTLDENSPQGASSFEEKQRKIRSQIPTTENLQKCKDRLRKCNSLKLDATQERQKLKNELDIPQICTFLILAYKPVNDEYKQVARKIQAGFVGHFFPKSGTILLETILIASVLQSDGEQKVAGLLKEYGINNRIVDNNKEKNRQTVIDWLLTFQHPQKANQRSALITLIEKIGADLVNGVFHEIQNPVLAPDKDAQQKAATSLEAFHAINARYLKFAYHHPVPDTDTDKNAHLRKSRQYFLLTFPQVLQKSNNLVIESGTVMSFITDYGKYLYSDYPEPNYKQDLAASAKFKPKSKSSIEGFWKGSDPISLNNASLFDHRLDDNFTVLYLHNVPRLEQPRFIYRRASVGFEILVDEDYFEPIGIHPYHDMTPPQPELTRLGRIWSIIRKEWGHKNRPKPDTLYCPVAHSGETDLFSYKYQAEPPYFTRYYAVPEQTVTVKFPSHFEFTSEGRMECFYQLPQTDENSPHQKELKKSLRKDDVLPRFSHSVKMTACVSYTYFLKSAVRVWHLVLKPNTEDISELDIVKLMRFFSGSQEHEDEDERRKLMRQIEFSLPNRAAAHSDADAGQQPEWYSFLSRWFSLPVFTPDPSYHESFEQKLQKWVWRVKTWGRVTFWFLAGLAVLWLWQRQLPIWLAEGWKWQLPTWTAVFQNREPLEILEKTLYWAVGLFILGKTWSWLFQGLYGAFRDGFGFIKSRIIGLFIKNEVADEMTWLDKPDNLIQLLQDLTGVKYEFNQNNKFGRLIEKADQAVSLRNIRSGVVEIDTGDTSPEENKTDSPPDPENDSTEETDLSDVDSFLGFRKELDPHLDPAKRNEIRNKVKELYKDLHDDAIHMSDELEPFTAEEYADYVFKAYCGICLGIFDYDRMGLQEIDDTLVPLPNSKTESSFMVIHRGVMAMLGYGDDVMDTFWDTLGINAYLLIPSAVLAHNDMVARDAENRLNTLLNDLRTDKSRLTIPELIEQRNVIDDLLNDDILGDVFQYKTEQELYKEGMERRGIAERVKDARSKLEQMDKLISTKQEERTSEYQRRIQYIVTIVGAFSFYQIVHDFFVNEVAREDPGSKEKFVNLEDIPSWFLLPIKWLDGISQRLFKFEILPYQSCYDPLDLAHLAIKLVFIGLILFLLFNILFDPNKSRKHFWQRRNHHRTLPKTHAPNPKNRSSSPKRKRTANQ</sequence>
<feature type="compositionally biased region" description="Basic residues" evidence="1">
    <location>
        <begin position="1236"/>
        <end position="1245"/>
    </location>
</feature>
<feature type="region of interest" description="Disordered" evidence="1">
    <location>
        <begin position="1218"/>
        <end position="1245"/>
    </location>
</feature>
<proteinExistence type="predicted"/>
<organism evidence="3 4">
    <name type="scientific">Larkinella knui</name>
    <dbReference type="NCBI Taxonomy" id="2025310"/>
    <lineage>
        <taxon>Bacteria</taxon>
        <taxon>Pseudomonadati</taxon>
        <taxon>Bacteroidota</taxon>
        <taxon>Cytophagia</taxon>
        <taxon>Cytophagales</taxon>
        <taxon>Spirosomataceae</taxon>
        <taxon>Larkinella</taxon>
    </lineage>
</organism>
<evidence type="ECO:0000313" key="4">
    <source>
        <dbReference type="Proteomes" id="UP000274271"/>
    </source>
</evidence>
<keyword evidence="2" id="KW-0812">Transmembrane</keyword>
<dbReference type="AlphaFoldDB" id="A0A3P1CUS9"/>
<dbReference type="RefSeq" id="WP_124903180.1">
    <property type="nucleotide sequence ID" value="NZ_RQJP01000001.1"/>
</dbReference>
<reference evidence="3 4" key="1">
    <citation type="submission" date="2018-11" db="EMBL/GenBank/DDBJ databases">
        <authorList>
            <person name="Zhou Z."/>
            <person name="Wang G."/>
        </authorList>
    </citation>
    <scope>NUCLEOTIDE SEQUENCE [LARGE SCALE GENOMIC DNA]</scope>
    <source>
        <strain evidence="3 4">KCTC42998</strain>
    </source>
</reference>
<accession>A0A3P1CUS9</accession>
<keyword evidence="2" id="KW-1133">Transmembrane helix</keyword>
<evidence type="ECO:0000313" key="3">
    <source>
        <dbReference type="EMBL" id="RRB17008.1"/>
    </source>
</evidence>
<dbReference type="EMBL" id="RQJP01000001">
    <property type="protein sequence ID" value="RRB17008.1"/>
    <property type="molecule type" value="Genomic_DNA"/>
</dbReference>
<dbReference type="OrthoDB" id="1488405at2"/>
<name>A0A3P1CUS9_9BACT</name>
<protein>
    <submittedName>
        <fullName evidence="3">Uncharacterized protein</fullName>
    </submittedName>
</protein>
<keyword evidence="2" id="KW-0472">Membrane</keyword>
<feature type="transmembrane region" description="Helical" evidence="2">
    <location>
        <begin position="1181"/>
        <end position="1203"/>
    </location>
</feature>
<gene>
    <name evidence="3" type="ORF">EHT87_01620</name>
</gene>
<comment type="caution">
    <text evidence="3">The sequence shown here is derived from an EMBL/GenBank/DDBJ whole genome shotgun (WGS) entry which is preliminary data.</text>
</comment>
<dbReference type="Proteomes" id="UP000274271">
    <property type="component" value="Unassembled WGS sequence"/>
</dbReference>
<evidence type="ECO:0000256" key="2">
    <source>
        <dbReference type="SAM" id="Phobius"/>
    </source>
</evidence>
<evidence type="ECO:0000256" key="1">
    <source>
        <dbReference type="SAM" id="MobiDB-lite"/>
    </source>
</evidence>
<feature type="region of interest" description="Disordered" evidence="1">
    <location>
        <begin position="837"/>
        <end position="865"/>
    </location>
</feature>
<feature type="compositionally biased region" description="Acidic residues" evidence="1">
    <location>
        <begin position="854"/>
        <end position="865"/>
    </location>
</feature>
<keyword evidence="4" id="KW-1185">Reference proteome</keyword>